<keyword evidence="2" id="KW-1185">Reference proteome</keyword>
<gene>
    <name evidence="1" type="ORF">QQS35_05210</name>
</gene>
<accession>A0ABT7L384</accession>
<comment type="caution">
    <text evidence="1">The sequence shown here is derived from an EMBL/GenBank/DDBJ whole genome shotgun (WGS) entry which is preliminary data.</text>
</comment>
<name>A0ABT7L384_9BACI</name>
<sequence>MVEWLEGWPSGIVRKKECFWVALRNDVSGMLSQARTSLSIQDAGEWMVIFPEQERIQFFDERELAER</sequence>
<proteinExistence type="predicted"/>
<organism evidence="1 2">
    <name type="scientific">Aquibacillus rhizosphaerae</name>
    <dbReference type="NCBI Taxonomy" id="3051431"/>
    <lineage>
        <taxon>Bacteria</taxon>
        <taxon>Bacillati</taxon>
        <taxon>Bacillota</taxon>
        <taxon>Bacilli</taxon>
        <taxon>Bacillales</taxon>
        <taxon>Bacillaceae</taxon>
        <taxon>Aquibacillus</taxon>
    </lineage>
</organism>
<dbReference type="Proteomes" id="UP001235343">
    <property type="component" value="Unassembled WGS sequence"/>
</dbReference>
<reference evidence="1 2" key="1">
    <citation type="submission" date="2023-06" db="EMBL/GenBank/DDBJ databases">
        <title>Aquibacillus rhizosphaerae LR5S19.</title>
        <authorList>
            <person name="Sun J.-Q."/>
        </authorList>
    </citation>
    <scope>NUCLEOTIDE SEQUENCE [LARGE SCALE GENOMIC DNA]</scope>
    <source>
        <strain evidence="1 2">LR5S19</strain>
    </source>
</reference>
<evidence type="ECO:0000313" key="1">
    <source>
        <dbReference type="EMBL" id="MDL4839854.1"/>
    </source>
</evidence>
<evidence type="ECO:0000313" key="2">
    <source>
        <dbReference type="Proteomes" id="UP001235343"/>
    </source>
</evidence>
<dbReference type="RefSeq" id="WP_285930815.1">
    <property type="nucleotide sequence ID" value="NZ_JASTZU010000018.1"/>
</dbReference>
<protein>
    <submittedName>
        <fullName evidence="1">GTP-binding protein</fullName>
    </submittedName>
</protein>
<dbReference type="EMBL" id="JASTZU010000018">
    <property type="protein sequence ID" value="MDL4839854.1"/>
    <property type="molecule type" value="Genomic_DNA"/>
</dbReference>